<evidence type="ECO:0000313" key="2">
    <source>
        <dbReference type="Proteomes" id="UP000184501"/>
    </source>
</evidence>
<dbReference type="RefSeq" id="WP_234995967.1">
    <property type="nucleotide sequence ID" value="NZ_FQVN01000013.1"/>
</dbReference>
<dbReference type="AlphaFoldDB" id="A0A1M5M5H4"/>
<dbReference type="Proteomes" id="UP000184501">
    <property type="component" value="Unassembled WGS sequence"/>
</dbReference>
<reference evidence="1 2" key="1">
    <citation type="submission" date="2016-11" db="EMBL/GenBank/DDBJ databases">
        <authorList>
            <person name="Jaros S."/>
            <person name="Januszkiewicz K."/>
            <person name="Wedrychowicz H."/>
        </authorList>
    </citation>
    <scope>NUCLEOTIDE SEQUENCE [LARGE SCALE GENOMIC DNA]</scope>
    <source>
        <strain evidence="1 2">DSM 44523</strain>
    </source>
</reference>
<feature type="non-terminal residue" evidence="1">
    <location>
        <position position="1"/>
    </location>
</feature>
<keyword evidence="2" id="KW-1185">Reference proteome</keyword>
<proteinExistence type="predicted"/>
<accession>A0A1M5M5H4</accession>
<sequence>DLPPIVVLETPRALSFMDTKPEVDYYATAIRGLRAVALNTNDSTDYITALLADRKTGDL</sequence>
<evidence type="ECO:0000313" key="1">
    <source>
        <dbReference type="EMBL" id="SHG72574.1"/>
    </source>
</evidence>
<name>A0A1M5M5H4_STRHI</name>
<organism evidence="1 2">
    <name type="scientific">Streptoalloteichus hindustanus</name>
    <dbReference type="NCBI Taxonomy" id="2017"/>
    <lineage>
        <taxon>Bacteria</taxon>
        <taxon>Bacillati</taxon>
        <taxon>Actinomycetota</taxon>
        <taxon>Actinomycetes</taxon>
        <taxon>Pseudonocardiales</taxon>
        <taxon>Pseudonocardiaceae</taxon>
        <taxon>Streptoalloteichus</taxon>
    </lineage>
</organism>
<gene>
    <name evidence="1" type="ORF">SAMN05444320_1131</name>
</gene>
<dbReference type="EMBL" id="FQVN01000013">
    <property type="protein sequence ID" value="SHG72574.1"/>
    <property type="molecule type" value="Genomic_DNA"/>
</dbReference>
<protein>
    <submittedName>
        <fullName evidence="1">Uncharacterized protein</fullName>
    </submittedName>
</protein>